<dbReference type="AlphaFoldDB" id="A0A559MKK1"/>
<evidence type="ECO:0000256" key="5">
    <source>
        <dbReference type="ARBA" id="ARBA00023033"/>
    </source>
</evidence>
<evidence type="ECO:0000256" key="4">
    <source>
        <dbReference type="ARBA" id="ARBA00023002"/>
    </source>
</evidence>
<gene>
    <name evidence="9" type="primary">ptaC</name>
    <name evidence="9" type="ORF">LAWI1_G001700</name>
</gene>
<evidence type="ECO:0000256" key="7">
    <source>
        <dbReference type="ARBA" id="ARBA00034313"/>
    </source>
</evidence>
<keyword evidence="2 8" id="KW-0812">Transmembrane</keyword>
<evidence type="ECO:0000256" key="1">
    <source>
        <dbReference type="ARBA" id="ARBA00004141"/>
    </source>
</evidence>
<name>A0A559MKK1_9HELO</name>
<dbReference type="InterPro" id="IPR013901">
    <property type="entry name" value="Anthrone_oxy"/>
</dbReference>
<dbReference type="GO" id="GO:0016020">
    <property type="term" value="C:membrane"/>
    <property type="evidence" value="ECO:0007669"/>
    <property type="project" value="UniProtKB-SubCell"/>
</dbReference>
<organism evidence="9 10">
    <name type="scientific">Lachnellula willkommii</name>
    <dbReference type="NCBI Taxonomy" id="215461"/>
    <lineage>
        <taxon>Eukaryota</taxon>
        <taxon>Fungi</taxon>
        <taxon>Dikarya</taxon>
        <taxon>Ascomycota</taxon>
        <taxon>Pezizomycotina</taxon>
        <taxon>Leotiomycetes</taxon>
        <taxon>Helotiales</taxon>
        <taxon>Lachnaceae</taxon>
        <taxon>Lachnellula</taxon>
    </lineage>
</organism>
<evidence type="ECO:0000313" key="9">
    <source>
        <dbReference type="EMBL" id="TVY93479.1"/>
    </source>
</evidence>
<feature type="transmembrane region" description="Helical" evidence="8">
    <location>
        <begin position="90"/>
        <end position="108"/>
    </location>
</feature>
<keyword evidence="3 8" id="KW-1133">Transmembrane helix</keyword>
<feature type="transmembrane region" description="Helical" evidence="8">
    <location>
        <begin position="12"/>
        <end position="37"/>
    </location>
</feature>
<keyword evidence="4" id="KW-0560">Oxidoreductase</keyword>
<evidence type="ECO:0000256" key="2">
    <source>
        <dbReference type="ARBA" id="ARBA00022692"/>
    </source>
</evidence>
<dbReference type="GO" id="GO:0004497">
    <property type="term" value="F:monooxygenase activity"/>
    <property type="evidence" value="ECO:0007669"/>
    <property type="project" value="UniProtKB-KW"/>
</dbReference>
<accession>A0A559MKK1</accession>
<comment type="caution">
    <text evidence="9">The sequence shown here is derived from an EMBL/GenBank/DDBJ whole genome shotgun (WGS) entry which is preliminary data.</text>
</comment>
<comment type="subcellular location">
    <subcellularLocation>
        <location evidence="1">Membrane</location>
        <topology evidence="1">Multi-pass membrane protein</topology>
    </subcellularLocation>
</comment>
<dbReference type="PANTHER" id="PTHR35042">
    <property type="entry name" value="ANTHRONE OXYGENASE ENCC"/>
    <property type="match status" value="1"/>
</dbReference>
<dbReference type="Proteomes" id="UP000315522">
    <property type="component" value="Unassembled WGS sequence"/>
</dbReference>
<evidence type="ECO:0000256" key="8">
    <source>
        <dbReference type="SAM" id="Phobius"/>
    </source>
</evidence>
<dbReference type="Pfam" id="PF08592">
    <property type="entry name" value="Anthrone_oxy"/>
    <property type="match status" value="1"/>
</dbReference>
<proteinExistence type="inferred from homology"/>
<comment type="similarity">
    <text evidence="7">Belongs to the anthrone oxygenase family.</text>
</comment>
<dbReference type="EMBL" id="QGML01000126">
    <property type="protein sequence ID" value="TVY93479.1"/>
    <property type="molecule type" value="Genomic_DNA"/>
</dbReference>
<evidence type="ECO:0000256" key="6">
    <source>
        <dbReference type="ARBA" id="ARBA00023136"/>
    </source>
</evidence>
<reference evidence="9 10" key="1">
    <citation type="submission" date="2018-05" db="EMBL/GenBank/DDBJ databases">
        <title>Genome sequencing and assembly of the regulated plant pathogen Lachnellula willkommii and related sister species for the development of diagnostic species identification markers.</title>
        <authorList>
            <person name="Giroux E."/>
            <person name="Bilodeau G."/>
        </authorList>
    </citation>
    <scope>NUCLEOTIDE SEQUENCE [LARGE SCALE GENOMIC DNA]</scope>
    <source>
        <strain evidence="9 10">CBS 172.35</strain>
    </source>
</reference>
<keyword evidence="6 8" id="KW-0472">Membrane</keyword>
<keyword evidence="5" id="KW-0503">Monooxygenase</keyword>
<protein>
    <submittedName>
        <fullName evidence="9">Anthrone oxygenase</fullName>
    </submittedName>
</protein>
<dbReference type="PANTHER" id="PTHR35042:SF3">
    <property type="entry name" value="ANTHRONE OXYGENASE-RELATED"/>
    <property type="match status" value="1"/>
</dbReference>
<evidence type="ECO:0000256" key="3">
    <source>
        <dbReference type="ARBA" id="ARBA00022989"/>
    </source>
</evidence>
<evidence type="ECO:0000313" key="10">
    <source>
        <dbReference type="Proteomes" id="UP000315522"/>
    </source>
</evidence>
<keyword evidence="10" id="KW-1185">Reference proteome</keyword>
<sequence length="167" mass="18377">MSPQQPFQDMSPALAVATGTFLSGAMMSLSLLAVPVFTTTTTEPAQLTREWARMYHYGHSVMPAISIATVGLHTRVIYARRRQKRQWAGYAAAGAVTLLMLPFTWFIMAPTNNKLFAFEDARVKGLGAATFNEVLGLVDFWRKLHIVRSLFPLAGAAIGARNFLGGW</sequence>